<dbReference type="InterPro" id="IPR044034">
    <property type="entry name" value="NAC-like_UBA"/>
</dbReference>
<evidence type="ECO:0000259" key="2">
    <source>
        <dbReference type="PROSITE" id="PS51151"/>
    </source>
</evidence>
<accession>A0A5J4VMA0</accession>
<dbReference type="Pfam" id="PF01849">
    <property type="entry name" value="NAC"/>
    <property type="match status" value="1"/>
</dbReference>
<feature type="region of interest" description="Disordered" evidence="1">
    <location>
        <begin position="1"/>
        <end position="70"/>
    </location>
</feature>
<dbReference type="CDD" id="cd22054">
    <property type="entry name" value="NAC_NACA"/>
    <property type="match status" value="1"/>
</dbReference>
<gene>
    <name evidence="3" type="ORF">EZS28_020705</name>
</gene>
<evidence type="ECO:0000313" key="3">
    <source>
        <dbReference type="EMBL" id="KAA6383767.1"/>
    </source>
</evidence>
<dbReference type="Pfam" id="PF19026">
    <property type="entry name" value="UBA_HYPK"/>
    <property type="match status" value="1"/>
</dbReference>
<feature type="domain" description="NAC-A/B" evidence="2">
    <location>
        <begin position="53"/>
        <end position="118"/>
    </location>
</feature>
<feature type="compositionally biased region" description="Basic and acidic residues" evidence="1">
    <location>
        <begin position="22"/>
        <end position="56"/>
    </location>
</feature>
<dbReference type="Gene3D" id="2.20.70.30">
    <property type="entry name" value="Nascent polypeptide-associated complex domain"/>
    <property type="match status" value="1"/>
</dbReference>
<dbReference type="Gene3D" id="1.10.8.10">
    <property type="entry name" value="DNA helicase RuvA subunit, C-terminal domain"/>
    <property type="match status" value="1"/>
</dbReference>
<evidence type="ECO:0000313" key="4">
    <source>
        <dbReference type="Proteomes" id="UP000324800"/>
    </source>
</evidence>
<dbReference type="GO" id="GO:0005854">
    <property type="term" value="C:nascent polypeptide-associated complex"/>
    <property type="evidence" value="ECO:0007669"/>
    <property type="project" value="InterPro"/>
</dbReference>
<evidence type="ECO:0000256" key="1">
    <source>
        <dbReference type="SAM" id="MobiDB-lite"/>
    </source>
</evidence>
<dbReference type="CDD" id="cd14278">
    <property type="entry name" value="UBA_NAC_like"/>
    <property type="match status" value="1"/>
</dbReference>
<reference evidence="3 4" key="1">
    <citation type="submission" date="2019-03" db="EMBL/GenBank/DDBJ databases">
        <title>Single cell metagenomics reveals metabolic interactions within the superorganism composed of flagellate Streblomastix strix and complex community of Bacteroidetes bacteria on its surface.</title>
        <authorList>
            <person name="Treitli S.C."/>
            <person name="Kolisko M."/>
            <person name="Husnik F."/>
            <person name="Keeling P."/>
            <person name="Hampl V."/>
        </authorList>
    </citation>
    <scope>NUCLEOTIDE SEQUENCE [LARGE SCALE GENOMIC DNA]</scope>
    <source>
        <strain evidence="3">ST1C</strain>
    </source>
</reference>
<comment type="caution">
    <text evidence="3">The sequence shown here is derived from an EMBL/GenBank/DDBJ whole genome shotgun (WGS) entry which is preliminary data.</text>
</comment>
<dbReference type="PANTHER" id="PTHR21713">
    <property type="entry name" value="NASCENT POLYPEPTIDE ASSOCIATED COMPLEX ALPHA SUBUNIT-RELATED"/>
    <property type="match status" value="1"/>
</dbReference>
<dbReference type="AlphaFoldDB" id="A0A5J4VMA0"/>
<dbReference type="PROSITE" id="PS51151">
    <property type="entry name" value="NAC_AB"/>
    <property type="match status" value="1"/>
</dbReference>
<proteinExistence type="predicted"/>
<dbReference type="InterPro" id="IPR002715">
    <property type="entry name" value="Nas_poly-pep-assoc_cplx_dom"/>
</dbReference>
<organism evidence="3 4">
    <name type="scientific">Streblomastix strix</name>
    <dbReference type="NCBI Taxonomy" id="222440"/>
    <lineage>
        <taxon>Eukaryota</taxon>
        <taxon>Metamonada</taxon>
        <taxon>Preaxostyla</taxon>
        <taxon>Oxymonadida</taxon>
        <taxon>Streblomastigidae</taxon>
        <taxon>Streblomastix</taxon>
    </lineage>
</organism>
<dbReference type="InterPro" id="IPR038187">
    <property type="entry name" value="NAC_A/B_dom_sf"/>
</dbReference>
<name>A0A5J4VMA0_9EUKA</name>
<feature type="compositionally biased region" description="Basic and acidic residues" evidence="1">
    <location>
        <begin position="146"/>
        <end position="163"/>
    </location>
</feature>
<protein>
    <submittedName>
        <fullName evidence="3">Putative Nascent polypeptide associated complex alpha</fullName>
    </submittedName>
</protein>
<feature type="region of interest" description="Disordered" evidence="1">
    <location>
        <begin position="143"/>
        <end position="172"/>
    </location>
</feature>
<dbReference type="OrthoDB" id="3169036at2759"/>
<dbReference type="Proteomes" id="UP000324800">
    <property type="component" value="Unassembled WGS sequence"/>
</dbReference>
<dbReference type="SMART" id="SM01407">
    <property type="entry name" value="NAC"/>
    <property type="match status" value="1"/>
</dbReference>
<dbReference type="InterPro" id="IPR016641">
    <property type="entry name" value="EGD2/NACA0like"/>
</dbReference>
<dbReference type="PIRSF" id="PIRSF015901">
    <property type="entry name" value="NAC_alpha"/>
    <property type="match status" value="1"/>
</dbReference>
<sequence>MADSIPDLEPVEPEPAAAAHTHIHDHEHPHDHDHDHAHDHDEDAQQDGHSKQSKAEKKARKAAKNLGFKAAPEIVSLTAKQQKNPVFTINKPDVLKSANDETFIIFGGLQMDDISTRAQQQAAEQFKAADIGKQFDHTQIPDLDAETAKEETKGKKEVKVKPEETDEVVDMTGLSEDDVKVVMEQAKVTKKQAAQALRDADNDYIQAILQLSK</sequence>
<dbReference type="EMBL" id="SNRW01006082">
    <property type="protein sequence ID" value="KAA6383767.1"/>
    <property type="molecule type" value="Genomic_DNA"/>
</dbReference>